<protein>
    <submittedName>
        <fullName evidence="1">2-dehydro-3-deoxygalactonokinase</fullName>
    </submittedName>
</protein>
<dbReference type="Pfam" id="PF05035">
    <property type="entry name" value="DGOK"/>
    <property type="match status" value="1"/>
</dbReference>
<keyword evidence="1" id="KW-0808">Transferase</keyword>
<keyword evidence="1" id="KW-0614">Plasmid</keyword>
<reference evidence="1 2" key="1">
    <citation type="submission" date="2019-07" db="EMBL/GenBank/DDBJ databases">
        <title>Litoreibacter alkalisoli sp. nov., isolated from saline-alkaline soil.</title>
        <authorList>
            <person name="Wang S."/>
            <person name="Xu L."/>
            <person name="Xing Y.-T."/>
            <person name="Sun J.-Q."/>
        </authorList>
    </citation>
    <scope>NUCLEOTIDE SEQUENCE [LARGE SCALE GENOMIC DNA]</scope>
    <source>
        <strain evidence="1 2">LN3S51</strain>
        <plasmid evidence="1 2">unnamed2</plasmid>
    </source>
</reference>
<dbReference type="Proteomes" id="UP000318483">
    <property type="component" value="Plasmid unnamed2"/>
</dbReference>
<sequence>MADPDWIAADLADGCLRVRTMQGSITKTRRTIDATELSFDEILRACSAGQTEVVLAGAGWLMDRPALLQVPVKPLASGLLHVDGIENVSVLPSLIQEQPFGRLDAQAASLAGFLGLADDYEGVICLAGDTTSWVQVSAGEVVSFQTFATGRMQLGVTKLDKECDHGGQFLDAVDEGLARPERVAGRVSEWTTMAQMGMLDGSAMNARLRGAFIGMELGAARPFWLGRQVAVIADGPRQADYVAALERQGVAPIQTDAETAICAGLAAARRSMKTS</sequence>
<evidence type="ECO:0000313" key="1">
    <source>
        <dbReference type="EMBL" id="QDY70945.1"/>
    </source>
</evidence>
<dbReference type="OrthoDB" id="256574at2"/>
<dbReference type="KEGG" id="lit:FPZ52_14715"/>
<geneLocation type="plasmid" evidence="1 2">
    <name>unnamed2</name>
</geneLocation>
<evidence type="ECO:0000313" key="2">
    <source>
        <dbReference type="Proteomes" id="UP000318483"/>
    </source>
</evidence>
<dbReference type="Gene3D" id="3.30.420.310">
    <property type="entry name" value="2-keto-3-deoxy-galactonokinase, C-terminal domain"/>
    <property type="match status" value="1"/>
</dbReference>
<proteinExistence type="predicted"/>
<dbReference type="GO" id="GO:0034194">
    <property type="term" value="P:D-galactonate catabolic process"/>
    <property type="evidence" value="ECO:0007669"/>
    <property type="project" value="InterPro"/>
</dbReference>
<keyword evidence="2" id="KW-1185">Reference proteome</keyword>
<accession>A0A5B8I9I3</accession>
<dbReference type="EMBL" id="CP042263">
    <property type="protein sequence ID" value="QDY70945.1"/>
    <property type="molecule type" value="Genomic_DNA"/>
</dbReference>
<dbReference type="InterPro" id="IPR007729">
    <property type="entry name" value="DGOK"/>
</dbReference>
<dbReference type="RefSeq" id="WP_146366361.1">
    <property type="nucleotide sequence ID" value="NZ_CP042263.1"/>
</dbReference>
<organism evidence="1 2">
    <name type="scientific">Qingshengfaniella alkalisoli</name>
    <dbReference type="NCBI Taxonomy" id="2599296"/>
    <lineage>
        <taxon>Bacteria</taxon>
        <taxon>Pseudomonadati</taxon>
        <taxon>Pseudomonadota</taxon>
        <taxon>Alphaproteobacteria</taxon>
        <taxon>Rhodobacterales</taxon>
        <taxon>Paracoccaceae</taxon>
        <taxon>Qingshengfaniella</taxon>
    </lineage>
</organism>
<dbReference type="AlphaFoldDB" id="A0A5B8I9I3"/>
<dbReference type="InterPro" id="IPR042257">
    <property type="entry name" value="DGOK_C"/>
</dbReference>
<gene>
    <name evidence="1" type="ORF">FPZ52_14715</name>
</gene>
<name>A0A5B8I9I3_9RHOB</name>
<dbReference type="GO" id="GO:0008671">
    <property type="term" value="F:2-dehydro-3-deoxygalactonokinase activity"/>
    <property type="evidence" value="ECO:0007669"/>
    <property type="project" value="InterPro"/>
</dbReference>
<keyword evidence="1" id="KW-0418">Kinase</keyword>